<feature type="compositionally biased region" description="Basic residues" evidence="5">
    <location>
        <begin position="1314"/>
        <end position="1332"/>
    </location>
</feature>
<evidence type="ECO:0000313" key="8">
    <source>
        <dbReference type="EMBL" id="OLQ14665.1"/>
    </source>
</evidence>
<dbReference type="GO" id="GO:0015179">
    <property type="term" value="F:L-amino acid transmembrane transporter activity"/>
    <property type="evidence" value="ECO:0007669"/>
    <property type="project" value="TreeGrafter"/>
</dbReference>
<feature type="transmembrane region" description="Helical" evidence="6">
    <location>
        <begin position="149"/>
        <end position="169"/>
    </location>
</feature>
<feature type="transmembrane region" description="Helical" evidence="6">
    <location>
        <begin position="219"/>
        <end position="241"/>
    </location>
</feature>
<feature type="domain" description="Amino acid transporter transmembrane" evidence="7">
    <location>
        <begin position="148"/>
        <end position="525"/>
    </location>
</feature>
<dbReference type="InterPro" id="IPR013057">
    <property type="entry name" value="AA_transpt_TM"/>
</dbReference>
<evidence type="ECO:0000256" key="3">
    <source>
        <dbReference type="ARBA" id="ARBA00022989"/>
    </source>
</evidence>
<evidence type="ECO:0000313" key="9">
    <source>
        <dbReference type="Proteomes" id="UP000186817"/>
    </source>
</evidence>
<comment type="subcellular location">
    <subcellularLocation>
        <location evidence="1">Membrane</location>
        <topology evidence="1">Multi-pass membrane protein</topology>
    </subcellularLocation>
</comment>
<feature type="transmembrane region" description="Helical" evidence="6">
    <location>
        <begin position="175"/>
        <end position="198"/>
    </location>
</feature>
<evidence type="ECO:0000256" key="6">
    <source>
        <dbReference type="SAM" id="Phobius"/>
    </source>
</evidence>
<organism evidence="8 9">
    <name type="scientific">Symbiodinium microadriaticum</name>
    <name type="common">Dinoflagellate</name>
    <name type="synonym">Zooxanthella microadriatica</name>
    <dbReference type="NCBI Taxonomy" id="2951"/>
    <lineage>
        <taxon>Eukaryota</taxon>
        <taxon>Sar</taxon>
        <taxon>Alveolata</taxon>
        <taxon>Dinophyceae</taxon>
        <taxon>Suessiales</taxon>
        <taxon>Symbiodiniaceae</taxon>
        <taxon>Symbiodinium</taxon>
    </lineage>
</organism>
<evidence type="ECO:0000256" key="1">
    <source>
        <dbReference type="ARBA" id="ARBA00004141"/>
    </source>
</evidence>
<comment type="caution">
    <text evidence="8">The sequence shown here is derived from an EMBL/GenBank/DDBJ whole genome shotgun (WGS) entry which is preliminary data.</text>
</comment>
<dbReference type="Proteomes" id="UP000186817">
    <property type="component" value="Unassembled WGS sequence"/>
</dbReference>
<feature type="compositionally biased region" description="Basic and acidic residues" evidence="5">
    <location>
        <begin position="1408"/>
        <end position="1424"/>
    </location>
</feature>
<feature type="transmembrane region" description="Helical" evidence="6">
    <location>
        <begin position="510"/>
        <end position="527"/>
    </location>
</feature>
<dbReference type="OrthoDB" id="40134at2759"/>
<keyword evidence="4 6" id="KW-0472">Membrane</keyword>
<evidence type="ECO:0000259" key="7">
    <source>
        <dbReference type="Pfam" id="PF01490"/>
    </source>
</evidence>
<sequence>MSDVAGALWWMLLLDDFIRKNASMLSTEAKDLFKNMGAEDQRRVVNSGPLNIYRDTMAMFKFRVAISREREQEIADRKGGDFVAKEASEAEVIGPFSESPAMAAAPQDEHKASADMATTTASDTGSPLRENFEEVVDADQPRVKGSEMVMNLIVGGLGTGMLSLPWAMAGASVTVGVAIILLVVAVNIWTIMILVVGAERYQVYDLGALLGKLPGHLGPGMQIFTNLMVWVVLFGSLVSYIISICDSAQPFIAGTFLEKRWALAGLASILVLALCFLDQKYLSFSSAAAILVNMYLLGLVCSEYGKRAAHGELAAGVCAFGFAKGSVTMVSTMMQSVIIQMCVLPMYKELENRSPRRFGRLLTVAFSVLALIFVILAMAGYYTFGPSVESNLLSSLPRTTANNVAQAGMILTMAAVYPIMMIAMIAPVKNLPLERFGWQAQTVRRKFMAVSGLILFFVVASFLVALEVRSLGLVNVLDGALCVGVFTALAPGLVGLLLMDRQSFAWKSAMYLLLAGGIAMSVLGLVFTQNEPELLAQACKLPHPADVSIGMIQTAMLRFAALLSTLVSAVPQQDSTGLLQFKASSTAEQVLCDSCEAADLQNPADFDQCNFWGDPHYTETWGGLGRFDYQGLGVHDVVINNETCDSFRMQAFHCQYRTSRNAVVLGFVIQVNGSVSGTVFVNDTFVEVSAGLENLVSPIGEISTQQLQNGGINVQTGDRCNFVNINGKPINFKPGYLLNAKVRSRVGVTQNAGVCGSPQLFPTFVSDSSSFLFTSGQIEQLCEQCSSFGGLISPDCPGYVPPQPPGISNNLTEECEWAADPIETQNAGSGPDIIQFCGPDTPIAANFSFPGPNQCIFKVSGGSGNNCDDICGLLGSTCSNMPGRVDSTGSDQCVAGDNAGPGPCNDTNTNLNTFSCVCDIPDIPNPGDDINDAEEVANNDPNISFQEAIDNCTVGCLANLTFDINVPPQTELEYLLRGCIIDWVYASNEDRADIVDNTQEQCPGLALTETCAEFTCNGTGLIPDPAKQDEHEEDGNFKQMYSCKGEAGCEEVKFRARRGSSSAQVKEVQDWCRVNKDYLGEEGIKQLDMFGPADQWRIISEGPAAENMDSVHIIQSRAKRSREMANTVATMFAQRRELANKTAQETIVAKAAAKPLFNPTMADTVQAFFTRVVGCEVPESQRRCGGFGVQHELEEDRSKLVGKVKGVDGVVEILKPKYECRRGDRYRVIGEHGGPAGMWRLEGGKTVPKTHVKEGGWKWVLEEPEPEAKAAKPIPVQTTPVATFTPKEHKKLQEENKQQSDEESSAEAEERATAKPKKKKKVPAQSRKKAAKKAASESDEDEESDRTPKVSKKRGASTGKRKQASASDEDEDSREDDSRETARSRKKVSKGQQSAGRVKVRKRKVRRKPAEDSRDDDSRSDSRKGGRGGRR</sequence>
<keyword evidence="2 6" id="KW-0812">Transmembrane</keyword>
<feature type="transmembrane region" description="Helical" evidence="6">
    <location>
        <begin position="447"/>
        <end position="466"/>
    </location>
</feature>
<feature type="transmembrane region" description="Helical" evidence="6">
    <location>
        <begin position="284"/>
        <end position="305"/>
    </location>
</feature>
<dbReference type="PANTHER" id="PTHR22950">
    <property type="entry name" value="AMINO ACID TRANSPORTER"/>
    <property type="match status" value="1"/>
</dbReference>
<name>A0A1Q9F4P5_SYMMI</name>
<gene>
    <name evidence="8" type="primary">SLC38A6</name>
    <name evidence="8" type="ORF">AK812_SmicGene1145</name>
</gene>
<dbReference type="Pfam" id="PF01490">
    <property type="entry name" value="Aa_trans"/>
    <property type="match status" value="1"/>
</dbReference>
<feature type="region of interest" description="Disordered" evidence="5">
    <location>
        <begin position="1265"/>
        <end position="1431"/>
    </location>
</feature>
<keyword evidence="9" id="KW-1185">Reference proteome</keyword>
<feature type="compositionally biased region" description="Basic and acidic residues" evidence="5">
    <location>
        <begin position="1291"/>
        <end position="1300"/>
    </location>
</feature>
<protein>
    <submittedName>
        <fullName evidence="8">Putative sodium-coupled neutral amino acid transporter 6</fullName>
    </submittedName>
</protein>
<feature type="transmembrane region" description="Helical" evidence="6">
    <location>
        <begin position="261"/>
        <end position="277"/>
    </location>
</feature>
<proteinExistence type="predicted"/>
<keyword evidence="3 6" id="KW-1133">Transmembrane helix</keyword>
<evidence type="ECO:0000256" key="5">
    <source>
        <dbReference type="SAM" id="MobiDB-lite"/>
    </source>
</evidence>
<feature type="transmembrane region" description="Helical" evidence="6">
    <location>
        <begin position="404"/>
        <end position="426"/>
    </location>
</feature>
<feature type="compositionally biased region" description="Basic residues" evidence="5">
    <location>
        <begin position="1398"/>
        <end position="1407"/>
    </location>
</feature>
<evidence type="ECO:0000256" key="2">
    <source>
        <dbReference type="ARBA" id="ARBA00022692"/>
    </source>
</evidence>
<feature type="transmembrane region" description="Helical" evidence="6">
    <location>
        <begin position="359"/>
        <end position="384"/>
    </location>
</feature>
<feature type="transmembrane region" description="Helical" evidence="6">
    <location>
        <begin position="472"/>
        <end position="498"/>
    </location>
</feature>
<accession>A0A1Q9F4P5</accession>
<dbReference type="EMBL" id="LSRX01000012">
    <property type="protein sequence ID" value="OLQ14665.1"/>
    <property type="molecule type" value="Genomic_DNA"/>
</dbReference>
<dbReference type="GO" id="GO:0016020">
    <property type="term" value="C:membrane"/>
    <property type="evidence" value="ECO:0007669"/>
    <property type="project" value="UniProtKB-SubCell"/>
</dbReference>
<evidence type="ECO:0000256" key="4">
    <source>
        <dbReference type="ARBA" id="ARBA00023136"/>
    </source>
</evidence>
<feature type="compositionally biased region" description="Basic residues" evidence="5">
    <location>
        <begin position="1349"/>
        <end position="1363"/>
    </location>
</feature>
<reference evidence="8 9" key="1">
    <citation type="submission" date="2016-02" db="EMBL/GenBank/DDBJ databases">
        <title>Genome analysis of coral dinoflagellate symbionts highlights evolutionary adaptations to a symbiotic lifestyle.</title>
        <authorList>
            <person name="Aranda M."/>
            <person name="Li Y."/>
            <person name="Liew Y.J."/>
            <person name="Baumgarten S."/>
            <person name="Simakov O."/>
            <person name="Wilson M."/>
            <person name="Piel J."/>
            <person name="Ashoor H."/>
            <person name="Bougouffa S."/>
            <person name="Bajic V.B."/>
            <person name="Ryu T."/>
            <person name="Ravasi T."/>
            <person name="Bayer T."/>
            <person name="Micklem G."/>
            <person name="Kim H."/>
            <person name="Bhak J."/>
            <person name="Lajeunesse T.C."/>
            <person name="Voolstra C.R."/>
        </authorList>
    </citation>
    <scope>NUCLEOTIDE SEQUENCE [LARGE SCALE GENOMIC DNA]</scope>
    <source>
        <strain evidence="8 9">CCMP2467</strain>
    </source>
</reference>